<keyword evidence="6 15" id="KW-0067">ATP-binding</keyword>
<keyword evidence="5" id="KW-0547">Nucleotide-binding</keyword>
<dbReference type="OrthoDB" id="9760358at2"/>
<dbReference type="Gene3D" id="3.90.70.10">
    <property type="entry name" value="Cysteine proteinases"/>
    <property type="match status" value="1"/>
</dbReference>
<gene>
    <name evidence="15" type="ORF">SAMN05444359_109124</name>
</gene>
<dbReference type="PANTHER" id="PTHR24221:SF654">
    <property type="entry name" value="ATP-BINDING CASSETTE SUB-FAMILY B MEMBER 6"/>
    <property type="match status" value="1"/>
</dbReference>
<dbReference type="InterPro" id="IPR011527">
    <property type="entry name" value="ABC1_TM_dom"/>
</dbReference>
<dbReference type="InterPro" id="IPR039421">
    <property type="entry name" value="Type_1_exporter"/>
</dbReference>
<feature type="transmembrane region" description="Helical" evidence="11">
    <location>
        <begin position="282"/>
        <end position="305"/>
    </location>
</feature>
<evidence type="ECO:0000259" key="12">
    <source>
        <dbReference type="PROSITE" id="PS50893"/>
    </source>
</evidence>
<dbReference type="EMBL" id="FOFB01000009">
    <property type="protein sequence ID" value="SEQ42083.1"/>
    <property type="molecule type" value="Genomic_DNA"/>
</dbReference>
<reference evidence="16" key="1">
    <citation type="submission" date="2016-10" db="EMBL/GenBank/DDBJ databases">
        <authorList>
            <person name="Varghese N."/>
            <person name="Submissions S."/>
        </authorList>
    </citation>
    <scope>NUCLEOTIDE SEQUENCE [LARGE SCALE GENOMIC DNA]</scope>
    <source>
        <strain evidence="16">DSM 24740</strain>
    </source>
</reference>
<keyword evidence="9 11" id="KW-0472">Membrane</keyword>
<keyword evidence="3" id="KW-1003">Cell membrane</keyword>
<dbReference type="Gene3D" id="3.40.50.300">
    <property type="entry name" value="P-loop containing nucleotide triphosphate hydrolases"/>
    <property type="match status" value="1"/>
</dbReference>
<dbReference type="InterPro" id="IPR003593">
    <property type="entry name" value="AAA+_ATPase"/>
</dbReference>
<dbReference type="AlphaFoldDB" id="A0A1H9FX00"/>
<evidence type="ECO:0000259" key="14">
    <source>
        <dbReference type="PROSITE" id="PS50990"/>
    </source>
</evidence>
<keyword evidence="10" id="KW-0080">Bacteriocin transport</keyword>
<dbReference type="InterPro" id="IPR027417">
    <property type="entry name" value="P-loop_NTPase"/>
</dbReference>
<evidence type="ECO:0000256" key="8">
    <source>
        <dbReference type="ARBA" id="ARBA00022989"/>
    </source>
</evidence>
<dbReference type="GO" id="GO:0043213">
    <property type="term" value="P:bacteriocin transport"/>
    <property type="evidence" value="ECO:0007669"/>
    <property type="project" value="UniProtKB-KW"/>
</dbReference>
<protein>
    <submittedName>
        <fullName evidence="15">ATP-binding cassette, subfamily B</fullName>
    </submittedName>
</protein>
<dbReference type="Pfam" id="PF00664">
    <property type="entry name" value="ABC_membrane"/>
    <property type="match status" value="1"/>
</dbReference>
<dbReference type="FunFam" id="3.40.50.300:FF:000299">
    <property type="entry name" value="ABC transporter ATP-binding protein/permease"/>
    <property type="match status" value="1"/>
</dbReference>
<dbReference type="CDD" id="cd02418">
    <property type="entry name" value="Peptidase_C39B"/>
    <property type="match status" value="1"/>
</dbReference>
<feature type="domain" description="Peptidase C39" evidence="14">
    <location>
        <begin position="9"/>
        <end position="134"/>
    </location>
</feature>
<feature type="transmembrane region" description="Helical" evidence="11">
    <location>
        <begin position="207"/>
        <end position="226"/>
    </location>
</feature>
<dbReference type="Pfam" id="PF03412">
    <property type="entry name" value="Peptidase_C39"/>
    <property type="match status" value="1"/>
</dbReference>
<evidence type="ECO:0000256" key="5">
    <source>
        <dbReference type="ARBA" id="ARBA00022741"/>
    </source>
</evidence>
<dbReference type="SUPFAM" id="SSF90123">
    <property type="entry name" value="ABC transporter transmembrane region"/>
    <property type="match status" value="1"/>
</dbReference>
<evidence type="ECO:0000256" key="1">
    <source>
        <dbReference type="ARBA" id="ARBA00004651"/>
    </source>
</evidence>
<proteinExistence type="predicted"/>
<dbReference type="RefSeq" id="WP_090167925.1">
    <property type="nucleotide sequence ID" value="NZ_FOFB01000009.1"/>
</dbReference>
<accession>A0A1H9FX00</accession>
<comment type="subcellular location">
    <subcellularLocation>
        <location evidence="1">Cell membrane</location>
        <topology evidence="1">Multi-pass membrane protein</topology>
    </subcellularLocation>
</comment>
<dbReference type="STRING" id="478744.SAMN05444359_109124"/>
<dbReference type="GO" id="GO:0008233">
    <property type="term" value="F:peptidase activity"/>
    <property type="evidence" value="ECO:0007669"/>
    <property type="project" value="InterPro"/>
</dbReference>
<feature type="domain" description="ABC transporter" evidence="12">
    <location>
        <begin position="488"/>
        <end position="723"/>
    </location>
</feature>
<dbReference type="PANTHER" id="PTHR24221">
    <property type="entry name" value="ATP-BINDING CASSETTE SUB-FAMILY B"/>
    <property type="match status" value="1"/>
</dbReference>
<evidence type="ECO:0000256" key="2">
    <source>
        <dbReference type="ARBA" id="ARBA00022448"/>
    </source>
</evidence>
<evidence type="ECO:0000256" key="9">
    <source>
        <dbReference type="ARBA" id="ARBA00023136"/>
    </source>
</evidence>
<dbReference type="GO" id="GO:0006508">
    <property type="term" value="P:proteolysis"/>
    <property type="evidence" value="ECO:0007669"/>
    <property type="project" value="InterPro"/>
</dbReference>
<evidence type="ECO:0000313" key="16">
    <source>
        <dbReference type="Proteomes" id="UP000199021"/>
    </source>
</evidence>
<evidence type="ECO:0000256" key="3">
    <source>
        <dbReference type="ARBA" id="ARBA00022475"/>
    </source>
</evidence>
<name>A0A1H9FX00_9BACT</name>
<dbReference type="PROSITE" id="PS50893">
    <property type="entry name" value="ABC_TRANSPORTER_2"/>
    <property type="match status" value="1"/>
</dbReference>
<dbReference type="GO" id="GO:0015031">
    <property type="term" value="P:protein transport"/>
    <property type="evidence" value="ECO:0007669"/>
    <property type="project" value="UniProtKB-KW"/>
</dbReference>
<evidence type="ECO:0000256" key="6">
    <source>
        <dbReference type="ARBA" id="ARBA00022840"/>
    </source>
</evidence>
<evidence type="ECO:0000259" key="13">
    <source>
        <dbReference type="PROSITE" id="PS50929"/>
    </source>
</evidence>
<evidence type="ECO:0000256" key="10">
    <source>
        <dbReference type="ARBA" id="ARBA00043264"/>
    </source>
</evidence>
<dbReference type="Pfam" id="PF00005">
    <property type="entry name" value="ABC_tran"/>
    <property type="match status" value="1"/>
</dbReference>
<dbReference type="PROSITE" id="PS50990">
    <property type="entry name" value="PEPTIDASE_C39"/>
    <property type="match status" value="1"/>
</dbReference>
<evidence type="ECO:0000256" key="4">
    <source>
        <dbReference type="ARBA" id="ARBA00022692"/>
    </source>
</evidence>
<feature type="transmembrane region" description="Helical" evidence="11">
    <location>
        <begin position="171"/>
        <end position="192"/>
    </location>
</feature>
<dbReference type="GO" id="GO:0016887">
    <property type="term" value="F:ATP hydrolysis activity"/>
    <property type="evidence" value="ECO:0007669"/>
    <property type="project" value="InterPro"/>
</dbReference>
<dbReference type="CDD" id="cd18571">
    <property type="entry name" value="ABC_6TM_peptidase_like"/>
    <property type="match status" value="1"/>
</dbReference>
<dbReference type="Proteomes" id="UP000199021">
    <property type="component" value="Unassembled WGS sequence"/>
</dbReference>
<dbReference type="GO" id="GO:0005524">
    <property type="term" value="F:ATP binding"/>
    <property type="evidence" value="ECO:0007669"/>
    <property type="project" value="UniProtKB-KW"/>
</dbReference>
<dbReference type="InterPro" id="IPR036640">
    <property type="entry name" value="ABC1_TM_sf"/>
</dbReference>
<dbReference type="SMART" id="SM00382">
    <property type="entry name" value="AAA"/>
    <property type="match status" value="1"/>
</dbReference>
<dbReference type="GO" id="GO:0034040">
    <property type="term" value="F:ATPase-coupled lipid transmembrane transporter activity"/>
    <property type="evidence" value="ECO:0007669"/>
    <property type="project" value="TreeGrafter"/>
</dbReference>
<keyword evidence="16" id="KW-1185">Reference proteome</keyword>
<keyword evidence="8 11" id="KW-1133">Transmembrane helix</keyword>
<feature type="domain" description="ABC transmembrane type-1" evidence="13">
    <location>
        <begin position="173"/>
        <end position="454"/>
    </location>
</feature>
<dbReference type="GO" id="GO:0140359">
    <property type="term" value="F:ABC-type transporter activity"/>
    <property type="evidence" value="ECO:0007669"/>
    <property type="project" value="InterPro"/>
</dbReference>
<keyword evidence="7" id="KW-0653">Protein transport</keyword>
<dbReference type="InParanoid" id="A0A1H9FX00"/>
<dbReference type="InterPro" id="IPR005074">
    <property type="entry name" value="Peptidase_C39"/>
</dbReference>
<evidence type="ECO:0000313" key="15">
    <source>
        <dbReference type="EMBL" id="SEQ42083.1"/>
    </source>
</evidence>
<evidence type="ECO:0000256" key="11">
    <source>
        <dbReference type="SAM" id="Phobius"/>
    </source>
</evidence>
<dbReference type="PROSITE" id="PS50929">
    <property type="entry name" value="ABC_TM1F"/>
    <property type="match status" value="1"/>
</dbReference>
<dbReference type="Gene3D" id="1.20.1560.10">
    <property type="entry name" value="ABC transporter type 1, transmembrane domain"/>
    <property type="match status" value="1"/>
</dbReference>
<keyword evidence="4 11" id="KW-0812">Transmembrane</keyword>
<dbReference type="SUPFAM" id="SSF52540">
    <property type="entry name" value="P-loop containing nucleoside triphosphate hydrolases"/>
    <property type="match status" value="1"/>
</dbReference>
<evidence type="ECO:0000256" key="7">
    <source>
        <dbReference type="ARBA" id="ARBA00022927"/>
    </source>
</evidence>
<dbReference type="GO" id="GO:0005886">
    <property type="term" value="C:plasma membrane"/>
    <property type="evidence" value="ECO:0007669"/>
    <property type="project" value="UniProtKB-SubCell"/>
</dbReference>
<sequence>MGKFPFYSQMDSMDCGPACLQMILKHHGRYYPLPWLRSISYLSREGVSLKGISKAAEKVGLRSMAVKIPFAGKSDTPCLLNAPFPLVVHWNQNHFIVVHKANKKYVWIADPAAGKHKLPKADFLRGWQSDGDRGIALLLEPTPSFYENEAPPSDKLSFRFALNYLRPYKKLCWQLGIGLGLSSLISLLFPFLTQSIVDTGIVNQDIGFIYLILIGQLVLFATQTAVRFIQSWILLHVGTRLNVSLISDFLVKLMKLPLGYFDTKMTGDLLQRIGDHRRIEAFLTQSTLGVILSTFNLIAFSVVLLYYSTTIFLIFLVAAIAYFAWIAFFLKRRKEIDYRAFQQHSRTQDSLIEIIQGMPEIKLQGSQLKRRWRWAEIQAKLFRVQMSSLRLGQWQEAGGSFINQSKDILITVIAATGVIKGELTLGMMLAIQYIIGQLNGPLAQMINFIRSGQDAKISLERLGEIHAQAEEDNQEIGVSKVQPRVGDIVLDNVSFRYNAIEDDVLKNVNLTIRKGKVTAIVGTSGSGKTTLLKLLLGFYPVTEGTVQVSGADLQQLDQGAWREHCGVVMQDGFIFSDTIANNISESSDWPDAERLDHALNVANIEGYVRALPLGVNTMIGARGNGTSQGQKQRLLIARAVYKNPDYLFLDEATNSLDANNEREIINKLDEFYTGKTVVVVAHRLSTVSHADQIVVLEKGELIEIGTHKELVARKGAYYTLVKNQLELGS</sequence>
<organism evidence="15 16">
    <name type="scientific">Neolewinella agarilytica</name>
    <dbReference type="NCBI Taxonomy" id="478744"/>
    <lineage>
        <taxon>Bacteria</taxon>
        <taxon>Pseudomonadati</taxon>
        <taxon>Bacteroidota</taxon>
        <taxon>Saprospiria</taxon>
        <taxon>Saprospirales</taxon>
        <taxon>Lewinellaceae</taxon>
        <taxon>Neolewinella</taxon>
    </lineage>
</organism>
<feature type="transmembrane region" description="Helical" evidence="11">
    <location>
        <begin position="311"/>
        <end position="330"/>
    </location>
</feature>
<keyword evidence="2" id="KW-0813">Transport</keyword>
<dbReference type="InterPro" id="IPR003439">
    <property type="entry name" value="ABC_transporter-like_ATP-bd"/>
</dbReference>